<feature type="compositionally biased region" description="Polar residues" evidence="4">
    <location>
        <begin position="760"/>
        <end position="770"/>
    </location>
</feature>
<evidence type="ECO:0000256" key="1">
    <source>
        <dbReference type="ARBA" id="ARBA00022574"/>
    </source>
</evidence>
<evidence type="ECO:0000256" key="2">
    <source>
        <dbReference type="ARBA" id="ARBA00022737"/>
    </source>
</evidence>
<feature type="repeat" description="WD" evidence="3">
    <location>
        <begin position="93"/>
        <end position="134"/>
    </location>
</feature>
<feature type="compositionally biased region" description="Polar residues" evidence="4">
    <location>
        <begin position="592"/>
        <end position="602"/>
    </location>
</feature>
<dbReference type="AlphaFoldDB" id="A0A1L8DKV0"/>
<dbReference type="GO" id="GO:0016301">
    <property type="term" value="F:kinase activity"/>
    <property type="evidence" value="ECO:0007669"/>
    <property type="project" value="UniProtKB-KW"/>
</dbReference>
<evidence type="ECO:0000313" key="5">
    <source>
        <dbReference type="EMBL" id="JAV07103.1"/>
    </source>
</evidence>
<keyword evidence="5" id="KW-0808">Transferase</keyword>
<feature type="compositionally biased region" description="Polar residues" evidence="4">
    <location>
        <begin position="679"/>
        <end position="694"/>
    </location>
</feature>
<dbReference type="SMART" id="SM00320">
    <property type="entry name" value="WD40"/>
    <property type="match status" value="6"/>
</dbReference>
<dbReference type="InterPro" id="IPR036322">
    <property type="entry name" value="WD40_repeat_dom_sf"/>
</dbReference>
<dbReference type="PANTHER" id="PTHR15574">
    <property type="entry name" value="WD REPEAT DOMAIN-CONTAINING FAMILY"/>
    <property type="match status" value="1"/>
</dbReference>
<feature type="compositionally biased region" description="Polar residues" evidence="4">
    <location>
        <begin position="736"/>
        <end position="752"/>
    </location>
</feature>
<feature type="repeat" description="WD" evidence="3">
    <location>
        <begin position="46"/>
        <end position="87"/>
    </location>
</feature>
<dbReference type="Gene3D" id="2.130.10.10">
    <property type="entry name" value="YVTN repeat-like/Quinoprotein amine dehydrogenase"/>
    <property type="match status" value="1"/>
</dbReference>
<dbReference type="EMBL" id="GFDF01006981">
    <property type="protein sequence ID" value="JAV07103.1"/>
    <property type="molecule type" value="Transcribed_RNA"/>
</dbReference>
<proteinExistence type="predicted"/>
<dbReference type="InterPro" id="IPR015943">
    <property type="entry name" value="WD40/YVTN_repeat-like_dom_sf"/>
</dbReference>
<keyword evidence="5" id="KW-0418">Kinase</keyword>
<dbReference type="PROSITE" id="PS50082">
    <property type="entry name" value="WD_REPEATS_2"/>
    <property type="match status" value="3"/>
</dbReference>
<accession>A0A1L8DKV0</accession>
<organism evidence="5">
    <name type="scientific">Nyssomyia neivai</name>
    <dbReference type="NCBI Taxonomy" id="330878"/>
    <lineage>
        <taxon>Eukaryota</taxon>
        <taxon>Metazoa</taxon>
        <taxon>Ecdysozoa</taxon>
        <taxon>Arthropoda</taxon>
        <taxon>Hexapoda</taxon>
        <taxon>Insecta</taxon>
        <taxon>Pterygota</taxon>
        <taxon>Neoptera</taxon>
        <taxon>Endopterygota</taxon>
        <taxon>Diptera</taxon>
        <taxon>Nematocera</taxon>
        <taxon>Psychodoidea</taxon>
        <taxon>Psychodidae</taxon>
        <taxon>Nyssomyia</taxon>
    </lineage>
</organism>
<dbReference type="InterPro" id="IPR001680">
    <property type="entry name" value="WD40_rpt"/>
</dbReference>
<reference evidence="5" key="1">
    <citation type="submission" date="2016-12" db="EMBL/GenBank/DDBJ databases">
        <title>An insight into the sialome and mialome of the sand fly, Nyssomyia neivai.</title>
        <authorList>
            <person name="Sebastian V."/>
            <person name="Goulart T.M."/>
            <person name="Oliveira W."/>
            <person name="Calvo E."/>
            <person name="Oliveira L.F."/>
            <person name="Pinto M.C."/>
            <person name="Rosselino A.M."/>
            <person name="Ribeiro J.M."/>
        </authorList>
    </citation>
    <scope>NUCLEOTIDE SEQUENCE</scope>
</reference>
<dbReference type="SUPFAM" id="SSF50978">
    <property type="entry name" value="WD40 repeat-like"/>
    <property type="match status" value="1"/>
</dbReference>
<protein>
    <submittedName>
        <fullName evidence="5">Putative serine/threonine-protein kinase</fullName>
    </submittedName>
</protein>
<dbReference type="Pfam" id="PF00400">
    <property type="entry name" value="WD40"/>
    <property type="match status" value="4"/>
</dbReference>
<feature type="region of interest" description="Disordered" evidence="4">
    <location>
        <begin position="585"/>
        <end position="770"/>
    </location>
</feature>
<feature type="compositionally biased region" description="Low complexity" evidence="4">
    <location>
        <begin position="619"/>
        <end position="632"/>
    </location>
</feature>
<feature type="compositionally biased region" description="Polar residues" evidence="4">
    <location>
        <begin position="633"/>
        <end position="653"/>
    </location>
</feature>
<feature type="compositionally biased region" description="Low complexity" evidence="4">
    <location>
        <begin position="709"/>
        <end position="731"/>
    </location>
</feature>
<dbReference type="InterPro" id="IPR045151">
    <property type="entry name" value="DCAF8"/>
</dbReference>
<dbReference type="PANTHER" id="PTHR15574:SF43">
    <property type="entry name" value="DDB1- AND CUL4-ASSOCIATED FACTOR 5"/>
    <property type="match status" value="1"/>
</dbReference>
<feature type="compositionally biased region" description="Low complexity" evidence="4">
    <location>
        <begin position="441"/>
        <end position="455"/>
    </location>
</feature>
<sequence length="847" mass="94856">MQKPCGPNTLIHLLHRESGNNARLSFRQHLFGERLKVANNLYRKDLVSHTGCVNAIEFSRDGEYMASGGDDRFILLWHLESAMAEKQKPCRMKNQHLSNIFCLGFNSDNTRIFSGGNDDTVIVHDVQSGETIDVFTHTKPVYGLSIDSTNEQIFATACEDGKLLIFDLRLSTEVLNVAKYRAPFHAVMFHPMDGSFLVSGNAKEGAALWDLRRPKTPTIRYGFREDTSQSCMSVRFNTLGNHILALRRRLPPILYNTLSPDPICQFYHPDYYNSCTMKSCTFAGEMDEYVLSGSDDFNLYMWRIGDADCTKTDQWVDTNQVVLYGHRSIVNQVRYNSQKCMIASSGVEKVVKIWMPFPTEAWDGGLVERPVGPENPRRIYTHDEYLSMVHIGGQSLAQDYNNQSTVEDPRMMAFFDSLVQQEIEGWNSTDSSDSHQQTEYSYNSSRPTSSQSSDSESVHYFSQRDLYRHRLTNNPTKPQRSIYLNRIAYLISTKRNTLKRLALKGAVNHTPNRLKMGKLCGRKIKRTGFRGTRKISSTKRVTRHGTKTSYRRRCTEQSTDTEVPKKVPTKRRVQTFHHNPHFRLTFRRKGKSTNPATKPSDTSSDEDSSGNCFGAPRSTTTNLPTTTTTNTNGMSTCDNSAVPSTSTGITSNGKGLHFRLAQQSMDSDDDDDDEHPPRMQQNGASNGRCATTKTPLARRPMYHNTDIYSSHSNSRLSNSSCHNDSSTSNDSFLDHSASTSKQNRWNSAQTPKGTLEKTETTNTPDSGISSVLSTVPQYQCNADVAGGSGMPSTSSGGGAQTENGTGSASIGGEANEEIGVSYKIFQQKVARVRRNYRHHFGDDSNSD</sequence>
<feature type="region of interest" description="Disordered" evidence="4">
    <location>
        <begin position="426"/>
        <end position="459"/>
    </location>
</feature>
<dbReference type="GO" id="GO:0080008">
    <property type="term" value="C:Cul4-RING E3 ubiquitin ligase complex"/>
    <property type="evidence" value="ECO:0007669"/>
    <property type="project" value="TreeGrafter"/>
</dbReference>
<keyword evidence="1 3" id="KW-0853">WD repeat</keyword>
<feature type="region of interest" description="Disordered" evidence="4">
    <location>
        <begin position="784"/>
        <end position="812"/>
    </location>
</feature>
<dbReference type="PROSITE" id="PS50294">
    <property type="entry name" value="WD_REPEATS_REGION"/>
    <property type="match status" value="2"/>
</dbReference>
<dbReference type="GO" id="GO:0005737">
    <property type="term" value="C:cytoplasm"/>
    <property type="evidence" value="ECO:0007669"/>
    <property type="project" value="TreeGrafter"/>
</dbReference>
<name>A0A1L8DKV0_9DIPT</name>
<evidence type="ECO:0000256" key="4">
    <source>
        <dbReference type="SAM" id="MobiDB-lite"/>
    </source>
</evidence>
<dbReference type="GO" id="GO:0045717">
    <property type="term" value="P:negative regulation of fatty acid biosynthetic process"/>
    <property type="evidence" value="ECO:0007669"/>
    <property type="project" value="TreeGrafter"/>
</dbReference>
<evidence type="ECO:0000256" key="3">
    <source>
        <dbReference type="PROSITE-ProRule" id="PRU00221"/>
    </source>
</evidence>
<feature type="repeat" description="WD" evidence="3">
    <location>
        <begin position="323"/>
        <end position="354"/>
    </location>
</feature>
<keyword evidence="2" id="KW-0677">Repeat</keyword>
<feature type="compositionally biased region" description="Polar residues" evidence="4">
    <location>
        <begin position="426"/>
        <end position="440"/>
    </location>
</feature>